<dbReference type="InterPro" id="IPR037231">
    <property type="entry name" value="NAP-like_sf"/>
</dbReference>
<protein>
    <submittedName>
        <fullName evidence="2">Nucleosome assembly protein 12</fullName>
    </submittedName>
</protein>
<dbReference type="SUPFAM" id="SSF143113">
    <property type="entry name" value="NAP-like"/>
    <property type="match status" value="1"/>
</dbReference>
<dbReference type="InterPro" id="IPR013103">
    <property type="entry name" value="RVT_2"/>
</dbReference>
<comment type="caution">
    <text evidence="2">The sequence shown here is derived from an EMBL/GenBank/DDBJ whole genome shotgun (WGS) entry which is preliminary data.</text>
</comment>
<evidence type="ECO:0000259" key="1">
    <source>
        <dbReference type="Pfam" id="PF07727"/>
    </source>
</evidence>
<keyword evidence="3" id="KW-1185">Reference proteome</keyword>
<accession>A0A371HB01</accession>
<evidence type="ECO:0000313" key="2">
    <source>
        <dbReference type="EMBL" id="RDX99965.1"/>
    </source>
</evidence>
<reference evidence="2" key="1">
    <citation type="submission" date="2018-05" db="EMBL/GenBank/DDBJ databases">
        <title>Draft genome of Mucuna pruriens seed.</title>
        <authorList>
            <person name="Nnadi N.E."/>
            <person name="Vos R."/>
            <person name="Hasami M.H."/>
            <person name="Devisetty U.K."/>
            <person name="Aguiy J.C."/>
        </authorList>
    </citation>
    <scope>NUCLEOTIDE SEQUENCE [LARGE SCALE GENOMIC DNA]</scope>
    <source>
        <strain evidence="2">JCA_2017</strain>
    </source>
</reference>
<sequence>MEQDYDIGSTIRDKIIPHGVSWFTEEAIQADEFGELVEEDDEDFRRLRARLETSTNTNIQPKVSTHTDTHPMIISKAKLSKATYGLKQAPYAWFEKLKSTFLSLGFQDNKVIPLSVYNKRSSIVYLSVSVDNIIITVSFAHLVQQLTTKLDVVFSLKQLGSLDYFLSIEVQPQSNGLLLLSQTKCIKDLLFCTNTLDV</sequence>
<dbReference type="AlphaFoldDB" id="A0A371HB01"/>
<evidence type="ECO:0000313" key="3">
    <source>
        <dbReference type="Proteomes" id="UP000257109"/>
    </source>
</evidence>
<feature type="domain" description="Reverse transcriptase Ty1/copia-type" evidence="1">
    <location>
        <begin position="77"/>
        <end position="186"/>
    </location>
</feature>
<gene>
    <name evidence="2" type="primary">NAP1:2</name>
    <name evidence="2" type="ORF">CR513_16908</name>
</gene>
<feature type="non-terminal residue" evidence="2">
    <location>
        <position position="1"/>
    </location>
</feature>
<dbReference type="Pfam" id="PF07727">
    <property type="entry name" value="RVT_2"/>
    <property type="match status" value="1"/>
</dbReference>
<name>A0A371HB01_MUCPR</name>
<organism evidence="2 3">
    <name type="scientific">Mucuna pruriens</name>
    <name type="common">Velvet bean</name>
    <name type="synonym">Dolichos pruriens</name>
    <dbReference type="NCBI Taxonomy" id="157652"/>
    <lineage>
        <taxon>Eukaryota</taxon>
        <taxon>Viridiplantae</taxon>
        <taxon>Streptophyta</taxon>
        <taxon>Embryophyta</taxon>
        <taxon>Tracheophyta</taxon>
        <taxon>Spermatophyta</taxon>
        <taxon>Magnoliopsida</taxon>
        <taxon>eudicotyledons</taxon>
        <taxon>Gunneridae</taxon>
        <taxon>Pentapetalae</taxon>
        <taxon>rosids</taxon>
        <taxon>fabids</taxon>
        <taxon>Fabales</taxon>
        <taxon>Fabaceae</taxon>
        <taxon>Papilionoideae</taxon>
        <taxon>50 kb inversion clade</taxon>
        <taxon>NPAAA clade</taxon>
        <taxon>indigoferoid/millettioid clade</taxon>
        <taxon>Phaseoleae</taxon>
        <taxon>Mucuna</taxon>
    </lineage>
</organism>
<dbReference type="Proteomes" id="UP000257109">
    <property type="component" value="Unassembled WGS sequence"/>
</dbReference>
<proteinExistence type="predicted"/>
<dbReference type="EMBL" id="QJKJ01003101">
    <property type="protein sequence ID" value="RDX99965.1"/>
    <property type="molecule type" value="Genomic_DNA"/>
</dbReference>